<accession>A0A382B3Q9</accession>
<dbReference type="InterPro" id="IPR001173">
    <property type="entry name" value="Glyco_trans_2-like"/>
</dbReference>
<dbReference type="EMBL" id="UINC01028055">
    <property type="protein sequence ID" value="SVB08378.1"/>
    <property type="molecule type" value="Genomic_DNA"/>
</dbReference>
<dbReference type="InterPro" id="IPR029044">
    <property type="entry name" value="Nucleotide-diphossugar_trans"/>
</dbReference>
<name>A0A382B3Q9_9ZZZZ</name>
<dbReference type="Pfam" id="PF00535">
    <property type="entry name" value="Glycos_transf_2"/>
    <property type="match status" value="1"/>
</dbReference>
<dbReference type="CDD" id="cd00761">
    <property type="entry name" value="Glyco_tranf_GTA_type"/>
    <property type="match status" value="1"/>
</dbReference>
<organism evidence="2">
    <name type="scientific">marine metagenome</name>
    <dbReference type="NCBI Taxonomy" id="408172"/>
    <lineage>
        <taxon>unclassified sequences</taxon>
        <taxon>metagenomes</taxon>
        <taxon>ecological metagenomes</taxon>
    </lineage>
</organism>
<gene>
    <name evidence="2" type="ORF">METZ01_LOCUS161232</name>
</gene>
<evidence type="ECO:0000259" key="1">
    <source>
        <dbReference type="Pfam" id="PF00535"/>
    </source>
</evidence>
<feature type="non-terminal residue" evidence="2">
    <location>
        <position position="1"/>
    </location>
</feature>
<proteinExistence type="predicted"/>
<dbReference type="Gene3D" id="3.90.550.10">
    <property type="entry name" value="Spore Coat Polysaccharide Biosynthesis Protein SpsA, Chain A"/>
    <property type="match status" value="1"/>
</dbReference>
<evidence type="ECO:0000313" key="2">
    <source>
        <dbReference type="EMBL" id="SVB08378.1"/>
    </source>
</evidence>
<feature type="domain" description="Glycosyltransferase 2-like" evidence="1">
    <location>
        <begin position="173"/>
        <end position="279"/>
    </location>
</feature>
<dbReference type="AlphaFoldDB" id="A0A382B3Q9"/>
<dbReference type="SUPFAM" id="SSF53448">
    <property type="entry name" value="Nucleotide-diphospho-sugar transferases"/>
    <property type="match status" value="1"/>
</dbReference>
<protein>
    <recommendedName>
        <fullName evidence="1">Glycosyltransferase 2-like domain-containing protein</fullName>
    </recommendedName>
</protein>
<reference evidence="2" key="1">
    <citation type="submission" date="2018-05" db="EMBL/GenBank/DDBJ databases">
        <authorList>
            <person name="Lanie J.A."/>
            <person name="Ng W.-L."/>
            <person name="Kazmierczak K.M."/>
            <person name="Andrzejewski T.M."/>
            <person name="Davidsen T.M."/>
            <person name="Wayne K.J."/>
            <person name="Tettelin H."/>
            <person name="Glass J.I."/>
            <person name="Rusch D."/>
            <person name="Podicherti R."/>
            <person name="Tsui H.-C.T."/>
            <person name="Winkler M.E."/>
        </authorList>
    </citation>
    <scope>NUCLEOTIDE SEQUENCE</scope>
</reference>
<sequence>VVVVAPDAPDEVPTGGVPVVRVGPLSGIPLAPPVDHRRFNPAGFRPVGGGARIETAPDLPAPEDRIEAARAALAVRIDRIDGLASAQRLVEFTAAGVPVLLDEASGAEAWLGASLAAAVTTVDADCLVDPTERERASVAQRRAALAHHTLPARLRQVRRAAGLPVLSEPSVSVVVATNRPAMVERIVAIVAAQDHPNTELVLALHGDGFGNTDPTASDGLEVTALRFPAETIFGDALSEASSVASGEWIAKMDDDDWYGVEHLTDLALAASYSGADLVGKGAEFVYLEDTGLTIRRDLGNNEVASPTLSGATLLVRAEALRATSGWRGLTAGVDIALIEEVVAIGGQIWRTHPFGFLVRRTGGEHTWKVNERYFLRHAGQHWDGPAFGVADVEGGG</sequence>